<sequence>MFWCFGKSLRVPRPILGIPKLIKSMQASPGIECGLVNMNERKGYTSNVSLRESNGPIVGIYEFGDLTVPVLEARLYGTDGFVISRLLFNSLRLGRPLGVAATKGRNLKVEVLTRSTTIWYQWKSAAIGRKILIKNIIENFMGEQARRCHPAGMPEWSSAGFSSGPTVYTLHKLPRHIKSKAAFYADDTKVHRNPKQKK</sequence>
<organism evidence="1 2">
    <name type="scientific">Henosepilachna vigintioctopunctata</name>
    <dbReference type="NCBI Taxonomy" id="420089"/>
    <lineage>
        <taxon>Eukaryota</taxon>
        <taxon>Metazoa</taxon>
        <taxon>Ecdysozoa</taxon>
        <taxon>Arthropoda</taxon>
        <taxon>Hexapoda</taxon>
        <taxon>Insecta</taxon>
        <taxon>Pterygota</taxon>
        <taxon>Neoptera</taxon>
        <taxon>Endopterygota</taxon>
        <taxon>Coleoptera</taxon>
        <taxon>Polyphaga</taxon>
        <taxon>Cucujiformia</taxon>
        <taxon>Coccinelloidea</taxon>
        <taxon>Coccinellidae</taxon>
        <taxon>Epilachninae</taxon>
        <taxon>Epilachnini</taxon>
        <taxon>Henosepilachna</taxon>
    </lineage>
</organism>
<proteinExistence type="predicted"/>
<dbReference type="AlphaFoldDB" id="A0AAW1V585"/>
<evidence type="ECO:0000313" key="2">
    <source>
        <dbReference type="Proteomes" id="UP001431783"/>
    </source>
</evidence>
<name>A0AAW1V585_9CUCU</name>
<evidence type="ECO:0000313" key="1">
    <source>
        <dbReference type="EMBL" id="KAK9889825.1"/>
    </source>
</evidence>
<dbReference type="EMBL" id="JARQZJ010000123">
    <property type="protein sequence ID" value="KAK9889825.1"/>
    <property type="molecule type" value="Genomic_DNA"/>
</dbReference>
<accession>A0AAW1V585</accession>
<keyword evidence="2" id="KW-1185">Reference proteome</keyword>
<reference evidence="1 2" key="1">
    <citation type="submission" date="2023-03" db="EMBL/GenBank/DDBJ databases">
        <title>Genome insight into feeding habits of ladybird beetles.</title>
        <authorList>
            <person name="Li H.-S."/>
            <person name="Huang Y.-H."/>
            <person name="Pang H."/>
        </authorList>
    </citation>
    <scope>NUCLEOTIDE SEQUENCE [LARGE SCALE GENOMIC DNA]</scope>
    <source>
        <strain evidence="1">SYSU_2023b</strain>
        <tissue evidence="1">Whole body</tissue>
    </source>
</reference>
<comment type="caution">
    <text evidence="1">The sequence shown here is derived from an EMBL/GenBank/DDBJ whole genome shotgun (WGS) entry which is preliminary data.</text>
</comment>
<protein>
    <submittedName>
        <fullName evidence="1">Uncharacterized protein</fullName>
    </submittedName>
</protein>
<gene>
    <name evidence="1" type="ORF">WA026_007193</name>
</gene>
<dbReference type="Proteomes" id="UP001431783">
    <property type="component" value="Unassembled WGS sequence"/>
</dbReference>